<dbReference type="Gene3D" id="1.20.910.10">
    <property type="entry name" value="Heme oxygenase-like"/>
    <property type="match status" value="1"/>
</dbReference>
<organism evidence="1 2">
    <name type="scientific">Nitrospira tepida</name>
    <dbReference type="NCBI Taxonomy" id="2973512"/>
    <lineage>
        <taxon>Bacteria</taxon>
        <taxon>Pseudomonadati</taxon>
        <taxon>Nitrospirota</taxon>
        <taxon>Nitrospiria</taxon>
        <taxon>Nitrospirales</taxon>
        <taxon>Nitrospiraceae</taxon>
        <taxon>Nitrospira</taxon>
    </lineage>
</organism>
<dbReference type="InterPro" id="IPR016084">
    <property type="entry name" value="Haem_Oase-like_multi-hlx"/>
</dbReference>
<protein>
    <recommendedName>
        <fullName evidence="3">Ferritin-like domain-containing protein</fullName>
    </recommendedName>
</protein>
<dbReference type="InterPro" id="IPR009078">
    <property type="entry name" value="Ferritin-like_SF"/>
</dbReference>
<reference evidence="1" key="1">
    <citation type="submission" date="2022-10" db="EMBL/GenBank/DDBJ databases">
        <authorList>
            <person name="Koch H."/>
        </authorList>
    </citation>
    <scope>NUCLEOTIDE SEQUENCE</scope>
    <source>
        <strain evidence="1">DNF</strain>
    </source>
</reference>
<evidence type="ECO:0000313" key="1">
    <source>
        <dbReference type="EMBL" id="CAI4031040.1"/>
    </source>
</evidence>
<dbReference type="Proteomes" id="UP001179121">
    <property type="component" value="Chromosome"/>
</dbReference>
<dbReference type="KEGG" id="nti:DNFV4_01472"/>
<name>A0AA86T3I3_9BACT</name>
<evidence type="ECO:0000313" key="2">
    <source>
        <dbReference type="Proteomes" id="UP001179121"/>
    </source>
</evidence>
<gene>
    <name evidence="1" type="ORF">DNFV4_01472</name>
</gene>
<dbReference type="EMBL" id="OX365700">
    <property type="protein sequence ID" value="CAI4031040.1"/>
    <property type="molecule type" value="Genomic_DNA"/>
</dbReference>
<sequence>MIVLPDEREPVAQLLGFLEYGERLAQDCAAAQAALVADPGHRRFLLGQARQESMHATVFRGVIAWLAPRRLSATPLLPPLERYRALVEDAITRRDLHETLMAEQLILEGLGEAILNRIEAGLVKRGAPFGRLRRILLHQEEAHHGFGRRLLDRARAEGALQPDRLRGRAEEYLGLTQDMVLTLASLFSTIDEDASAWASDVRLYVPEWCVG</sequence>
<evidence type="ECO:0008006" key="3">
    <source>
        <dbReference type="Google" id="ProtNLM"/>
    </source>
</evidence>
<accession>A0AA86T3I3</accession>
<dbReference type="AlphaFoldDB" id="A0AA86T3I3"/>
<keyword evidence="2" id="KW-1185">Reference proteome</keyword>
<proteinExistence type="predicted"/>
<dbReference type="SUPFAM" id="SSF47240">
    <property type="entry name" value="Ferritin-like"/>
    <property type="match status" value="1"/>
</dbReference>
<dbReference type="RefSeq" id="WP_289268004.1">
    <property type="nucleotide sequence ID" value="NZ_OX365700.1"/>
</dbReference>